<name>A0A919VZY4_9ACTN</name>
<evidence type="ECO:0008006" key="3">
    <source>
        <dbReference type="Google" id="ProtNLM"/>
    </source>
</evidence>
<reference evidence="1 2" key="1">
    <citation type="submission" date="2021-03" db="EMBL/GenBank/DDBJ databases">
        <title>Whole genome shotgun sequence of Actinoplanes toevensis NBRC 105298.</title>
        <authorList>
            <person name="Komaki H."/>
            <person name="Tamura T."/>
        </authorList>
    </citation>
    <scope>NUCLEOTIDE SEQUENCE [LARGE SCALE GENOMIC DNA]</scope>
    <source>
        <strain evidence="1 2">NBRC 105298</strain>
    </source>
</reference>
<gene>
    <name evidence="1" type="ORF">Ato02nite_024550</name>
</gene>
<keyword evidence="2" id="KW-1185">Reference proteome</keyword>
<dbReference type="EMBL" id="BOQN01000034">
    <property type="protein sequence ID" value="GIM90662.1"/>
    <property type="molecule type" value="Genomic_DNA"/>
</dbReference>
<dbReference type="InterPro" id="IPR015947">
    <property type="entry name" value="PUA-like_sf"/>
</dbReference>
<accession>A0A919VZY4</accession>
<evidence type="ECO:0000313" key="2">
    <source>
        <dbReference type="Proteomes" id="UP000677082"/>
    </source>
</evidence>
<dbReference type="Proteomes" id="UP000677082">
    <property type="component" value="Unassembled WGS sequence"/>
</dbReference>
<dbReference type="RefSeq" id="WP_213006594.1">
    <property type="nucleotide sequence ID" value="NZ_BOQN01000034.1"/>
</dbReference>
<dbReference type="SUPFAM" id="SSF88697">
    <property type="entry name" value="PUA domain-like"/>
    <property type="match status" value="1"/>
</dbReference>
<proteinExistence type="predicted"/>
<protein>
    <recommendedName>
        <fullName evidence="3">EVE domain-containing protein</fullName>
    </recommendedName>
</protein>
<organism evidence="1 2">
    <name type="scientific">Paractinoplanes toevensis</name>
    <dbReference type="NCBI Taxonomy" id="571911"/>
    <lineage>
        <taxon>Bacteria</taxon>
        <taxon>Bacillati</taxon>
        <taxon>Actinomycetota</taxon>
        <taxon>Actinomycetes</taxon>
        <taxon>Micromonosporales</taxon>
        <taxon>Micromonosporaceae</taxon>
        <taxon>Paractinoplanes</taxon>
    </lineage>
</organism>
<evidence type="ECO:0000313" key="1">
    <source>
        <dbReference type="EMBL" id="GIM90662.1"/>
    </source>
</evidence>
<sequence length="150" mass="16429">MTPKSVPRVTIADLGAWLLKGNADQADLAGRFAAEPHVTQWCVQPSYRTRLMRAGQPVVFWASGSRRRDLAYGIWGCGQLTGPARQDPADGRWKASLELTIAPPTAWVSRQVIRADAALADLEVLRQPQAANPSFLTAAQFTVVRRYLSG</sequence>
<comment type="caution">
    <text evidence="1">The sequence shown here is derived from an EMBL/GenBank/DDBJ whole genome shotgun (WGS) entry which is preliminary data.</text>
</comment>
<dbReference type="AlphaFoldDB" id="A0A919VZY4"/>